<feature type="non-terminal residue" evidence="3">
    <location>
        <position position="604"/>
    </location>
</feature>
<reference evidence="3 4" key="1">
    <citation type="journal article" date="2017" name="ISME J.">
        <title>Potential for microbial H2 and metal transformations associated with novel bacteria and archaea in deep terrestrial subsurface sediments.</title>
        <authorList>
            <person name="Hernsdorf A.W."/>
            <person name="Amano Y."/>
            <person name="Miyakawa K."/>
            <person name="Ise K."/>
            <person name="Suzuki Y."/>
            <person name="Anantharaman K."/>
            <person name="Probst A."/>
            <person name="Burstein D."/>
            <person name="Thomas B.C."/>
            <person name="Banfield J.F."/>
        </authorList>
    </citation>
    <scope>NUCLEOTIDE SEQUENCE [LARGE SCALE GENOMIC DNA]</scope>
    <source>
        <strain evidence="3">HGW-Actinobacteria-3</strain>
    </source>
</reference>
<feature type="transmembrane region" description="Helical" evidence="1">
    <location>
        <begin position="318"/>
        <end position="337"/>
    </location>
</feature>
<sequence>MGVFVPGKILTWMFGETAAYNLLILTSFILAGIFMYYLARHLTGSKPASFLAGIAYAFCPYHLMHAQVHVNLSIIQWMPLFLLCLYLLIEKRTWPRATMTGLTFSLVMLSDFHYGLFTTMLATIILAVELFSAWRGQRLRKPAASTLAKLALIAAIIVLIVAPFVLTLMNASKNEGLEGRSNTTELLHYSARPWDYILPPADNPILGKFTSSFINSHSHGAEDYEVTNYLGFVVAIMAIAGLILVFGRKARRRRRESEPRTRVTEARRNRVIISMATGAAMFFVLSLPPQFHLGSMKIYLPSVFLQKALPLLRCYSRFGVMVLLCIVVIASYGITFLLRRKVFASCQALVVTVLAMLIILEFAIVPPFKYIETKPIPPLYTYLAKQKFAGGIAYYPMDNAGWYMVSYLFWQRVTQKPMLNGGNLINPVEKKYQYLMDILHPDTPEILAALGIKKAVVVLSQWQKASLDMVPGESSASFPTNLLPVGYRVEKEFANGLVLDITAPLSVFVPRVKEGLEWPVMITGGRYVQWCNPRAQIVIENNSRETRDVSLALDAVAPTGHAKLDIRLNGSPAGTWELNAEKTHVRIERINLKPGNNDLVLLVA</sequence>
<feature type="transmembrane region" description="Helical" evidence="1">
    <location>
        <begin position="70"/>
        <end position="89"/>
    </location>
</feature>
<feature type="transmembrane region" description="Helical" evidence="1">
    <location>
        <begin position="112"/>
        <end position="134"/>
    </location>
</feature>
<feature type="transmembrane region" description="Helical" evidence="1">
    <location>
        <begin position="349"/>
        <end position="368"/>
    </location>
</feature>
<evidence type="ECO:0000313" key="4">
    <source>
        <dbReference type="Proteomes" id="UP000233654"/>
    </source>
</evidence>
<feature type="domain" description="DUF6311" evidence="2">
    <location>
        <begin position="19"/>
        <end position="351"/>
    </location>
</feature>
<evidence type="ECO:0000259" key="2">
    <source>
        <dbReference type="Pfam" id="PF19830"/>
    </source>
</evidence>
<feature type="transmembrane region" description="Helical" evidence="1">
    <location>
        <begin position="229"/>
        <end position="247"/>
    </location>
</feature>
<keyword evidence="1" id="KW-0812">Transmembrane</keyword>
<dbReference type="InterPro" id="IPR046278">
    <property type="entry name" value="DUF6311"/>
</dbReference>
<proteinExistence type="predicted"/>
<evidence type="ECO:0000256" key="1">
    <source>
        <dbReference type="SAM" id="Phobius"/>
    </source>
</evidence>
<feature type="transmembrane region" description="Helical" evidence="1">
    <location>
        <begin position="146"/>
        <end position="166"/>
    </location>
</feature>
<dbReference type="AlphaFoldDB" id="A0A2N3G753"/>
<dbReference type="Proteomes" id="UP000233654">
    <property type="component" value="Unassembled WGS sequence"/>
</dbReference>
<evidence type="ECO:0000313" key="3">
    <source>
        <dbReference type="EMBL" id="PKQ28448.1"/>
    </source>
</evidence>
<organism evidence="3 4">
    <name type="scientific">Candidatus Anoxymicrobium japonicum</name>
    <dbReference type="NCBI Taxonomy" id="2013648"/>
    <lineage>
        <taxon>Bacteria</taxon>
        <taxon>Bacillati</taxon>
        <taxon>Actinomycetota</taxon>
        <taxon>Candidatus Geothermincolia</taxon>
        <taxon>Candidatus Geothermincolales</taxon>
        <taxon>Candidatus Anoxymicrobiaceae</taxon>
        <taxon>Candidatus Anoxymicrobium</taxon>
    </lineage>
</organism>
<accession>A0A2N3G753</accession>
<dbReference type="Pfam" id="PF19830">
    <property type="entry name" value="DUF6311"/>
    <property type="match status" value="1"/>
</dbReference>
<feature type="transmembrane region" description="Helical" evidence="1">
    <location>
        <begin position="268"/>
        <end position="287"/>
    </location>
</feature>
<dbReference type="EMBL" id="PHEX01000016">
    <property type="protein sequence ID" value="PKQ28448.1"/>
    <property type="molecule type" value="Genomic_DNA"/>
</dbReference>
<feature type="transmembrane region" description="Helical" evidence="1">
    <location>
        <begin position="388"/>
        <end position="410"/>
    </location>
</feature>
<protein>
    <recommendedName>
        <fullName evidence="2">DUF6311 domain-containing protein</fullName>
    </recommendedName>
</protein>
<feature type="transmembrane region" description="Helical" evidence="1">
    <location>
        <begin position="20"/>
        <end position="39"/>
    </location>
</feature>
<keyword evidence="1" id="KW-1133">Transmembrane helix</keyword>
<comment type="caution">
    <text evidence="3">The sequence shown here is derived from an EMBL/GenBank/DDBJ whole genome shotgun (WGS) entry which is preliminary data.</text>
</comment>
<gene>
    <name evidence="3" type="ORF">CVT63_02815</name>
</gene>
<name>A0A2N3G753_9ACTN</name>
<keyword evidence="1" id="KW-0472">Membrane</keyword>